<keyword evidence="6" id="KW-1185">Reference proteome</keyword>
<keyword evidence="3" id="KW-0804">Transcription</keyword>
<dbReference type="InterPro" id="IPR050109">
    <property type="entry name" value="HTH-type_TetR-like_transc_reg"/>
</dbReference>
<organism evidence="5 6">
    <name type="scientific">Corallococcus caeni</name>
    <dbReference type="NCBI Taxonomy" id="3082388"/>
    <lineage>
        <taxon>Bacteria</taxon>
        <taxon>Pseudomonadati</taxon>
        <taxon>Myxococcota</taxon>
        <taxon>Myxococcia</taxon>
        <taxon>Myxococcales</taxon>
        <taxon>Cystobacterineae</taxon>
        <taxon>Myxococcaceae</taxon>
        <taxon>Corallococcus</taxon>
    </lineage>
</organism>
<accession>A0ABQ6QUJ5</accession>
<keyword evidence="2" id="KW-0238">DNA-binding</keyword>
<dbReference type="InterPro" id="IPR009057">
    <property type="entry name" value="Homeodomain-like_sf"/>
</dbReference>
<dbReference type="Gene3D" id="1.10.357.10">
    <property type="entry name" value="Tetracycline Repressor, domain 2"/>
    <property type="match status" value="1"/>
</dbReference>
<dbReference type="SUPFAM" id="SSF46689">
    <property type="entry name" value="Homeodomain-like"/>
    <property type="match status" value="1"/>
</dbReference>
<proteinExistence type="predicted"/>
<dbReference type="PANTHER" id="PTHR30055">
    <property type="entry name" value="HTH-TYPE TRANSCRIPTIONAL REGULATOR RUTR"/>
    <property type="match status" value="1"/>
</dbReference>
<evidence type="ECO:0000256" key="1">
    <source>
        <dbReference type="ARBA" id="ARBA00023015"/>
    </source>
</evidence>
<evidence type="ECO:0000256" key="3">
    <source>
        <dbReference type="ARBA" id="ARBA00023163"/>
    </source>
</evidence>
<evidence type="ECO:0000313" key="5">
    <source>
        <dbReference type="EMBL" id="GMU07703.1"/>
    </source>
</evidence>
<sequence>MHGWRGLVTYQSVTNPAPMSRPPRVLDPEIDEAARAVFLAQGPSAPLQDIAKRLGISQAALLHRVGTKEALMSRALRPVPPTALALLEPGPRADASLEDQLLEALLHHRDFLRQLVPWLFVLHYSGLGGARAMQLETPPPVALREGLTKWLTRAKRAGRVDLARPGAVAEALCGALEARCFNAHVGGATYAPGDDEAVLRQLIRVLLPPREAPARARKKPLKRKPG</sequence>
<gene>
    <name evidence="5" type="ORF">ASNO1_39560</name>
</gene>
<keyword evidence="1" id="KW-0805">Transcription regulation</keyword>
<dbReference type="Pfam" id="PF00440">
    <property type="entry name" value="TetR_N"/>
    <property type="match status" value="1"/>
</dbReference>
<name>A0ABQ6QUJ5_9BACT</name>
<dbReference type="PANTHER" id="PTHR30055:SF238">
    <property type="entry name" value="MYCOFACTOCIN BIOSYNTHESIS TRANSCRIPTIONAL REGULATOR MFTR-RELATED"/>
    <property type="match status" value="1"/>
</dbReference>
<dbReference type="InterPro" id="IPR001647">
    <property type="entry name" value="HTH_TetR"/>
</dbReference>
<feature type="domain" description="HTH tetR-type" evidence="4">
    <location>
        <begin position="32"/>
        <end position="73"/>
    </location>
</feature>
<reference evidence="5 6" key="1">
    <citation type="journal article" date="2024" name="Arch. Microbiol.">
        <title>Corallococcus caeni sp. nov., a novel myxobacterium isolated from activated sludge.</title>
        <authorList>
            <person name="Tomita S."/>
            <person name="Nakai R."/>
            <person name="Kuroda K."/>
            <person name="Kurashita H."/>
            <person name="Hatamoto M."/>
            <person name="Yamaguchi T."/>
            <person name="Narihiro T."/>
        </authorList>
    </citation>
    <scope>NUCLEOTIDE SEQUENCE [LARGE SCALE GENOMIC DNA]</scope>
    <source>
        <strain evidence="5 6">NO1</strain>
    </source>
</reference>
<evidence type="ECO:0000256" key="2">
    <source>
        <dbReference type="ARBA" id="ARBA00023125"/>
    </source>
</evidence>
<protein>
    <recommendedName>
        <fullName evidence="4">HTH tetR-type domain-containing protein</fullName>
    </recommendedName>
</protein>
<dbReference type="EMBL" id="BTTX01000003">
    <property type="protein sequence ID" value="GMU07703.1"/>
    <property type="molecule type" value="Genomic_DNA"/>
</dbReference>
<evidence type="ECO:0000259" key="4">
    <source>
        <dbReference type="Pfam" id="PF00440"/>
    </source>
</evidence>
<comment type="caution">
    <text evidence="5">The sequence shown here is derived from an EMBL/GenBank/DDBJ whole genome shotgun (WGS) entry which is preliminary data.</text>
</comment>
<dbReference type="Proteomes" id="UP001342631">
    <property type="component" value="Unassembled WGS sequence"/>
</dbReference>
<evidence type="ECO:0000313" key="6">
    <source>
        <dbReference type="Proteomes" id="UP001342631"/>
    </source>
</evidence>